<dbReference type="EMBL" id="KN836434">
    <property type="protein sequence ID" value="KIK32059.1"/>
    <property type="molecule type" value="Genomic_DNA"/>
</dbReference>
<evidence type="ECO:0000313" key="1">
    <source>
        <dbReference type="EMBL" id="KIK32059.1"/>
    </source>
</evidence>
<reference evidence="1 2" key="1">
    <citation type="submission" date="2014-04" db="EMBL/GenBank/DDBJ databases">
        <authorList>
            <consortium name="DOE Joint Genome Institute"/>
            <person name="Kuo A."/>
            <person name="Ruytinx J."/>
            <person name="Rineau F."/>
            <person name="Colpaert J."/>
            <person name="Kohler A."/>
            <person name="Nagy L.G."/>
            <person name="Floudas D."/>
            <person name="Copeland A."/>
            <person name="Barry K.W."/>
            <person name="Cichocki N."/>
            <person name="Veneault-Fourrey C."/>
            <person name="LaButti K."/>
            <person name="Lindquist E.A."/>
            <person name="Lipzen A."/>
            <person name="Lundell T."/>
            <person name="Morin E."/>
            <person name="Murat C."/>
            <person name="Sun H."/>
            <person name="Tunlid A."/>
            <person name="Henrissat B."/>
            <person name="Grigoriev I.V."/>
            <person name="Hibbett D.S."/>
            <person name="Martin F."/>
            <person name="Nordberg H.P."/>
            <person name="Cantor M.N."/>
            <person name="Hua S.X."/>
        </authorList>
    </citation>
    <scope>NUCLEOTIDE SEQUENCE [LARGE SCALE GENOMIC DNA]</scope>
    <source>
        <strain evidence="1 2">UH-Slu-Lm8-n1</strain>
    </source>
</reference>
<dbReference type="STRING" id="930992.A0A0D0A1P5"/>
<organism evidence="1 2">
    <name type="scientific">Suillus luteus UH-Slu-Lm8-n1</name>
    <dbReference type="NCBI Taxonomy" id="930992"/>
    <lineage>
        <taxon>Eukaryota</taxon>
        <taxon>Fungi</taxon>
        <taxon>Dikarya</taxon>
        <taxon>Basidiomycota</taxon>
        <taxon>Agaricomycotina</taxon>
        <taxon>Agaricomycetes</taxon>
        <taxon>Agaricomycetidae</taxon>
        <taxon>Boletales</taxon>
        <taxon>Suillineae</taxon>
        <taxon>Suillaceae</taxon>
        <taxon>Suillus</taxon>
    </lineage>
</organism>
<evidence type="ECO:0000313" key="2">
    <source>
        <dbReference type="Proteomes" id="UP000054485"/>
    </source>
</evidence>
<dbReference type="HOGENOM" id="CLU_133961_0_0_1"/>
<dbReference type="InParanoid" id="A0A0D0A1P5"/>
<gene>
    <name evidence="1" type="ORF">CY34DRAFT_102301</name>
</gene>
<dbReference type="OrthoDB" id="360653at2759"/>
<sequence>SPLNKLAHDRRTALAPSYTDLLEILLRLLPQPILAPALTALLATLSELFRYLLVPSINLGLLDQIMSSFRAVPPTWNSDVQRAAAEVWRSVLWRPKNVTRKLAVILMEQNLEGVEDASA</sequence>
<name>A0A0D0A1P5_9AGAM</name>
<reference evidence="2" key="2">
    <citation type="submission" date="2015-01" db="EMBL/GenBank/DDBJ databases">
        <title>Evolutionary Origins and Diversification of the Mycorrhizal Mutualists.</title>
        <authorList>
            <consortium name="DOE Joint Genome Institute"/>
            <consortium name="Mycorrhizal Genomics Consortium"/>
            <person name="Kohler A."/>
            <person name="Kuo A."/>
            <person name="Nagy L.G."/>
            <person name="Floudas D."/>
            <person name="Copeland A."/>
            <person name="Barry K.W."/>
            <person name="Cichocki N."/>
            <person name="Veneault-Fourrey C."/>
            <person name="LaButti K."/>
            <person name="Lindquist E.A."/>
            <person name="Lipzen A."/>
            <person name="Lundell T."/>
            <person name="Morin E."/>
            <person name="Murat C."/>
            <person name="Riley R."/>
            <person name="Ohm R."/>
            <person name="Sun H."/>
            <person name="Tunlid A."/>
            <person name="Henrissat B."/>
            <person name="Grigoriev I.V."/>
            <person name="Hibbett D.S."/>
            <person name="Martin F."/>
        </authorList>
    </citation>
    <scope>NUCLEOTIDE SEQUENCE [LARGE SCALE GENOMIC DNA]</scope>
    <source>
        <strain evidence="2">UH-Slu-Lm8-n1</strain>
    </source>
</reference>
<protein>
    <submittedName>
        <fullName evidence="1">Unplaced genomic scaffold CY34scaffold_1303, whole genome shotgun sequence</fullName>
    </submittedName>
</protein>
<dbReference type="AlphaFoldDB" id="A0A0D0A1P5"/>
<accession>A0A0D0A1P5</accession>
<keyword evidence="2" id="KW-1185">Reference proteome</keyword>
<dbReference type="Proteomes" id="UP000054485">
    <property type="component" value="Unassembled WGS sequence"/>
</dbReference>
<proteinExistence type="predicted"/>
<feature type="non-terminal residue" evidence="1">
    <location>
        <position position="1"/>
    </location>
</feature>